<dbReference type="EMBL" id="JABBWG010000031">
    <property type="protein sequence ID" value="KAG1810886.1"/>
    <property type="molecule type" value="Genomic_DNA"/>
</dbReference>
<dbReference type="RefSeq" id="XP_041189666.1">
    <property type="nucleotide sequence ID" value="XM_041333231.1"/>
</dbReference>
<evidence type="ECO:0000256" key="1">
    <source>
        <dbReference type="SAM" id="Phobius"/>
    </source>
</evidence>
<keyword evidence="1" id="KW-1133">Transmembrane helix</keyword>
<gene>
    <name evidence="2" type="ORF">BJ212DRAFT_1302209</name>
</gene>
<organism evidence="2 3">
    <name type="scientific">Suillus subaureus</name>
    <dbReference type="NCBI Taxonomy" id="48587"/>
    <lineage>
        <taxon>Eukaryota</taxon>
        <taxon>Fungi</taxon>
        <taxon>Dikarya</taxon>
        <taxon>Basidiomycota</taxon>
        <taxon>Agaricomycotina</taxon>
        <taxon>Agaricomycetes</taxon>
        <taxon>Agaricomycetidae</taxon>
        <taxon>Boletales</taxon>
        <taxon>Suillineae</taxon>
        <taxon>Suillaceae</taxon>
        <taxon>Suillus</taxon>
    </lineage>
</organism>
<evidence type="ECO:0000313" key="3">
    <source>
        <dbReference type="Proteomes" id="UP000807769"/>
    </source>
</evidence>
<dbReference type="Proteomes" id="UP000807769">
    <property type="component" value="Unassembled WGS sequence"/>
</dbReference>
<dbReference type="OrthoDB" id="2692944at2759"/>
<comment type="caution">
    <text evidence="2">The sequence shown here is derived from an EMBL/GenBank/DDBJ whole genome shotgun (WGS) entry which is preliminary data.</text>
</comment>
<dbReference type="AlphaFoldDB" id="A0A9P7JA17"/>
<feature type="transmembrane region" description="Helical" evidence="1">
    <location>
        <begin position="7"/>
        <end position="25"/>
    </location>
</feature>
<dbReference type="GeneID" id="64627248"/>
<name>A0A9P7JA17_9AGAM</name>
<protein>
    <submittedName>
        <fullName evidence="2">Uncharacterized protein</fullName>
    </submittedName>
</protein>
<sequence length="338" mass="37782">MLIVARFVIGWAVGMMTVIILIFGSEVPPPSRGLLVGQHKYVDRDPYAKVFGLLRQSVGAGVPSHAESWEIVSGLHVDSSGPSYAPKIFCAQKGFHQMIKQVELDTQVWVTSGGAWQTVTEHSYRKYYMVNLYKDLGFTGEITIILSVTSDCCQSRNLVAAIIMDHVGRIRLLGKNISPFSGMHYRSLHSNWPCQLCDLFPENPYLIDPTPHTGNALEVGPTALANWLGILHGICVPVGDEIGVMLYFSLKWGSNLLWEDGKRNIRGFDWRGVAMAVIQTLSQELSTACPLDETFSALLWMINDWLETPVFCAAWEENTAKIVRWPQLQIILRHSIPP</sequence>
<keyword evidence="1" id="KW-0812">Transmembrane</keyword>
<reference evidence="2" key="1">
    <citation type="journal article" date="2020" name="New Phytol.">
        <title>Comparative genomics reveals dynamic genome evolution in host specialist ectomycorrhizal fungi.</title>
        <authorList>
            <person name="Lofgren L.A."/>
            <person name="Nguyen N.H."/>
            <person name="Vilgalys R."/>
            <person name="Ruytinx J."/>
            <person name="Liao H.L."/>
            <person name="Branco S."/>
            <person name="Kuo A."/>
            <person name="LaButti K."/>
            <person name="Lipzen A."/>
            <person name="Andreopoulos W."/>
            <person name="Pangilinan J."/>
            <person name="Riley R."/>
            <person name="Hundley H."/>
            <person name="Na H."/>
            <person name="Barry K."/>
            <person name="Grigoriev I.V."/>
            <person name="Stajich J.E."/>
            <person name="Kennedy P.G."/>
        </authorList>
    </citation>
    <scope>NUCLEOTIDE SEQUENCE</scope>
    <source>
        <strain evidence="2">MN1</strain>
    </source>
</reference>
<evidence type="ECO:0000313" key="2">
    <source>
        <dbReference type="EMBL" id="KAG1810886.1"/>
    </source>
</evidence>
<keyword evidence="1" id="KW-0472">Membrane</keyword>
<accession>A0A9P7JA17</accession>
<keyword evidence="3" id="KW-1185">Reference proteome</keyword>
<proteinExistence type="predicted"/>